<dbReference type="AlphaFoldDB" id="A0A1B4V563"/>
<name>A0A1B4V563_9GAMM</name>
<evidence type="ECO:0000256" key="1">
    <source>
        <dbReference type="SAM" id="MobiDB-lite"/>
    </source>
</evidence>
<dbReference type="KEGG" id="sva:SVA_2013"/>
<organism evidence="2 3">
    <name type="scientific">Sulfurifustis variabilis</name>
    <dbReference type="NCBI Taxonomy" id="1675686"/>
    <lineage>
        <taxon>Bacteria</taxon>
        <taxon>Pseudomonadati</taxon>
        <taxon>Pseudomonadota</taxon>
        <taxon>Gammaproteobacteria</taxon>
        <taxon>Acidiferrobacterales</taxon>
        <taxon>Acidiferrobacteraceae</taxon>
        <taxon>Sulfurifustis</taxon>
    </lineage>
</organism>
<keyword evidence="3" id="KW-1185">Reference proteome</keyword>
<protein>
    <submittedName>
        <fullName evidence="2">Uncharacterized protein</fullName>
    </submittedName>
</protein>
<dbReference type="Proteomes" id="UP000218899">
    <property type="component" value="Chromosome"/>
</dbReference>
<sequence length="820" mass="90477">MAATRVAIQEGPIAEDRSDLSSQTLGQEHFLPIALNGWGDGWNAYVHSMSWFNDRLYCGTFRANLCLKKRQTFRPPQWPVWPIQCPPDAFADIDLRAQIWRYDPRAARWDLVQRAPIVTGRDGRDIIREVSYRGMRVFRGRSDAAPALYVSTFANTRAPGPMILRSEDGETFTPASKPGLGLDGVSSFRFLMEFNGRLYTSPVGSNNNVANQSKYPYVLESADPAKGEWRQVSPPGFGDPYNTVVFNVVAFNDHLYAGTFNHLTGFQVWKTRGVGEAPYRWTKVLDIGAYRGHLNQGVLSFCVFKDALYIGTAIQDGGYDRVNQVGPAAGEVIRLYPDDSWDLVVGTPRLTPKGVVLPKSGFYPGFNDLFNGYMWRMAVHAGRLYMGTASWGSFLPYLNRSVWPGHFRELIEFMGVDEAHEREGGCDLWSTADGDNWMPVTIGGFGNPYNCGIRSFASTPYGLAVGSVNPFGPTVAVRRGSEWEYVDNPRGGAEVWLGAPELKPHIRAARPAGAVQPSAEAYRLAPLDPPPYRKPVRPGGGAEAMATAGVLDRKPVTEIAERADIGRKAPHMLALARRVCRPETEGLDNVPSNGRLLVVANNPAAPTPFGAVSVPDHALLALDALHRHRPDRPPLFLAPPDCLADPNRRISAEAAAELGLVPATLENGRALLDLDRAVLTMPEAGPSVPPYRMRPFTEDFALMAWLADAPIVPAVVLGSHEAHFVIDYRGHQTIINKGKPRPVAYTVAFLPPIRVRDRVPDAEDRAAVRAFCEELRERMQREIDRRVAGRHLVGIAERLQRRFGDTAPPSTPSSPIKTTH</sequence>
<accession>A0A1B4V563</accession>
<proteinExistence type="predicted"/>
<dbReference type="EMBL" id="AP014936">
    <property type="protein sequence ID" value="BAU48565.1"/>
    <property type="molecule type" value="Genomic_DNA"/>
</dbReference>
<reference evidence="2 3" key="1">
    <citation type="submission" date="2015-08" db="EMBL/GenBank/DDBJ databases">
        <title>Complete genome sequence of Sulfurifustis variabilis.</title>
        <authorList>
            <person name="Miura A."/>
            <person name="Kojima H."/>
            <person name="Fukui M."/>
        </authorList>
    </citation>
    <scope>NUCLEOTIDE SEQUENCE [LARGE SCALE GENOMIC DNA]</scope>
    <source>
        <strain evidence="3">skN76</strain>
    </source>
</reference>
<gene>
    <name evidence="2" type="ORF">SVA_2013</name>
</gene>
<evidence type="ECO:0000313" key="3">
    <source>
        <dbReference type="Proteomes" id="UP000218899"/>
    </source>
</evidence>
<feature type="region of interest" description="Disordered" evidence="1">
    <location>
        <begin position="801"/>
        <end position="820"/>
    </location>
</feature>
<dbReference type="SUPFAM" id="SSF69593">
    <property type="entry name" value="Glycerol-3-phosphate (1)-acyltransferase"/>
    <property type="match status" value="1"/>
</dbReference>
<evidence type="ECO:0000313" key="2">
    <source>
        <dbReference type="EMBL" id="BAU48565.1"/>
    </source>
</evidence>
<dbReference type="RefSeq" id="WP_179948787.1">
    <property type="nucleotide sequence ID" value="NZ_AP014936.1"/>
</dbReference>